<dbReference type="InterPro" id="IPR033764">
    <property type="entry name" value="Sdr_B"/>
</dbReference>
<dbReference type="Pfam" id="PF17210">
    <property type="entry name" value="SdrD_B"/>
    <property type="match status" value="1"/>
</dbReference>
<keyword evidence="3 5" id="KW-0732">Signal</keyword>
<proteinExistence type="predicted"/>
<dbReference type="Pfam" id="PF20009">
    <property type="entry name" value="GEVED"/>
    <property type="match status" value="1"/>
</dbReference>
<name>A0ABY3SUY5_9GAMM</name>
<evidence type="ECO:0000313" key="8">
    <source>
        <dbReference type="EMBL" id="UJS23263.1"/>
    </source>
</evidence>
<dbReference type="NCBIfam" id="TIGR04183">
    <property type="entry name" value="Por_Secre_tail"/>
    <property type="match status" value="1"/>
</dbReference>
<sequence length="1276" mass="132892">MKSPFPVSRLHSLLTLVLLYGLSGQAWAASCTASYTHTSNGGSSNYTLGSGQSLKIASGTYTGALDGFASGSSVCVETGATFAPSNINVIAGTLTNYGTTTLQTFVYNAGAVIDNYGTLHFPGGLNTNGATTFRNRSGATMNMDYSFQLGKNSTFTNDGLLIAGEDFNTENGTTLTNNHRLELEGNFNPDGKFDNYGRVYAKAFMNINMNSDVSNYCTLVSWGGFNNNSPLMDNQGTILITTATGTSGGLWQNNKPFKNGSNAKIAGGDFTNNDSFTGGGQMIFAGFTRNNGAFTGNSAADKITFYDETQTATQIFDVIGVAPTNTVRTAFARPTELDAPSNCSTNYKNFANPVVNDYGDAPATYGDASHTIVAGIHLGVSPPDAESASQYSFNALGDGADEDSAPRSATTPPTAARFPVLKMTDSSYSAPITVTNTSGVAGKLYGWIDFDKNGMFEADEGVSANVASGSNGVAVTLTWNSIPTDIKLGTTFIRLRLTTDTAISTSTPTGFVSNGEVEDYPIAIYQPIPVDSPSLKVISSADPDACTTTVFTDDFNDLTTDIGLGANVLGHTGIRDWLLAGGGTDTYARTVNVMAPQQTSVYLGNGSVRSVSPNFPNGFTFDADGHLTSPLEAIALRDIPDDLDKSHWGPQAVTLSRTFPTVAGKQYRLYFKAIPEQGTYTSGIMRVNAPGGSIHFKAPGSAEGVQSYAIEFTATTDSSTISFVNYGHIFSDWCDTQINGWCTEGGLTNGTAPNELIIDDVMVAAVDACEPPFPVNICGKSIDNPLELDFSGTATLVSGTAKQVGSVYRFSNVSSGVDALVTLNALQANSLPRWLEGDLGGQLQGAQTNKYFDMTVNLVQTGTATAISPVDLVLTSFDVDGSAGEPYSDGIEYFSPAATFTGTGSQLQASDMGGSVRYALPLSARGVDDATAVDPAYAAGAVYTDVSSFRTKGLVVDDDGSSTRSIFIYANGDAFKQFGALTCDSSIAVSTVNGTIFEDVNYGGGVGRAFGTAGTVGISGVRVELYDATGKFLTSTTTTAGGSYSFTTLPTGNYYVRVVNDSVSSSRLGTNGSELAIQTYRSNDGSAVNNEVGGRNPASPDAPANTGAQALNTTNFTLSASSAQAQSVQPVSVGSGNVNGVSFGFNFNTVVNTNDAGQGSLRQVLLNAGILSGDAALEQANGYVKGTENAIFILPTTDPQHVAGTWTVKLNSALPNITAPLALDGRKQAGFSNQPVIILDGSSAGTSNGITLDTGSNGQQFPLSIGNQSFAGLRGL</sequence>
<evidence type="ECO:0000313" key="9">
    <source>
        <dbReference type="Proteomes" id="UP001054801"/>
    </source>
</evidence>
<dbReference type="InterPro" id="IPR013783">
    <property type="entry name" value="Ig-like_fold"/>
</dbReference>
<dbReference type="PROSITE" id="PS51257">
    <property type="entry name" value="PROKAR_LIPOPROTEIN"/>
    <property type="match status" value="1"/>
</dbReference>
<feature type="chain" id="PRO_5045974841" evidence="5">
    <location>
        <begin position="29"/>
        <end position="1276"/>
    </location>
</feature>
<feature type="domain" description="SD-repeat containing protein B" evidence="6">
    <location>
        <begin position="996"/>
        <end position="1062"/>
    </location>
</feature>
<dbReference type="InterPro" id="IPR026444">
    <property type="entry name" value="Secre_tail"/>
</dbReference>
<evidence type="ECO:0000256" key="3">
    <source>
        <dbReference type="ARBA" id="ARBA00022729"/>
    </source>
</evidence>
<keyword evidence="9" id="KW-1185">Reference proteome</keyword>
<organism evidence="8 9">
    <name type="scientific">Thiothrix winogradskyi</name>
    <dbReference type="NCBI Taxonomy" id="96472"/>
    <lineage>
        <taxon>Bacteria</taxon>
        <taxon>Pseudomonadati</taxon>
        <taxon>Pseudomonadota</taxon>
        <taxon>Gammaproteobacteria</taxon>
        <taxon>Thiotrichales</taxon>
        <taxon>Thiotrichaceae</taxon>
        <taxon>Thiothrix</taxon>
    </lineage>
</organism>
<dbReference type="RefSeq" id="WP_236497229.1">
    <property type="nucleotide sequence ID" value="NZ_CP091244.1"/>
</dbReference>
<comment type="subcellular location">
    <subcellularLocation>
        <location evidence="1">Secreted</location>
    </subcellularLocation>
</comment>
<dbReference type="SUPFAM" id="SSF117074">
    <property type="entry name" value="Hypothetical protein PA1324"/>
    <property type="match status" value="1"/>
</dbReference>
<keyword evidence="2" id="KW-0964">Secreted</keyword>
<reference evidence="8" key="1">
    <citation type="journal article" date="2022" name="Microorganisms">
        <title>Two New Species of Filamentous Sulfur Bacteria of the Genus Thiothrix, Thiothrix winogradskyi sp. nov. and 'Candidatus Thiothrix sulfatifontis' sp. nov.</title>
        <authorList>
            <person name="Ravin N.V."/>
            <person name="Rossetti S."/>
            <person name="Beletsky A.V."/>
            <person name="Kadnikov V.V."/>
            <person name="Rudenko T.S."/>
            <person name="Smolyakov D.D."/>
            <person name="Moskvitina M.I."/>
            <person name="Gureeva M.V."/>
            <person name="Mardanov A.V."/>
            <person name="Grabovich M.Y."/>
        </authorList>
    </citation>
    <scope>NUCLEOTIDE SEQUENCE</scope>
    <source>
        <strain evidence="8">CT3</strain>
    </source>
</reference>
<feature type="signal peptide" evidence="5">
    <location>
        <begin position="1"/>
        <end position="28"/>
    </location>
</feature>
<evidence type="ECO:0000256" key="4">
    <source>
        <dbReference type="SAM" id="MobiDB-lite"/>
    </source>
</evidence>
<evidence type="ECO:0000256" key="2">
    <source>
        <dbReference type="ARBA" id="ARBA00022525"/>
    </source>
</evidence>
<evidence type="ECO:0000259" key="7">
    <source>
        <dbReference type="Pfam" id="PF20009"/>
    </source>
</evidence>
<gene>
    <name evidence="8" type="ORF">L2Y54_15095</name>
</gene>
<dbReference type="EMBL" id="CP091244">
    <property type="protein sequence ID" value="UJS23263.1"/>
    <property type="molecule type" value="Genomic_DNA"/>
</dbReference>
<protein>
    <submittedName>
        <fullName evidence="8">GEVED domain-containing protein</fullName>
    </submittedName>
</protein>
<evidence type="ECO:0000256" key="5">
    <source>
        <dbReference type="SAM" id="SignalP"/>
    </source>
</evidence>
<feature type="region of interest" description="Disordered" evidence="4">
    <location>
        <begin position="394"/>
        <end position="414"/>
    </location>
</feature>
<dbReference type="InterPro" id="IPR045474">
    <property type="entry name" value="GEVED"/>
</dbReference>
<evidence type="ECO:0000259" key="6">
    <source>
        <dbReference type="Pfam" id="PF17210"/>
    </source>
</evidence>
<feature type="domain" description="GEVED" evidence="7">
    <location>
        <begin position="444"/>
        <end position="522"/>
    </location>
</feature>
<dbReference type="Gene3D" id="2.60.40.10">
    <property type="entry name" value="Immunoglobulins"/>
    <property type="match status" value="1"/>
</dbReference>
<evidence type="ECO:0000256" key="1">
    <source>
        <dbReference type="ARBA" id="ARBA00004613"/>
    </source>
</evidence>
<accession>A0ABY3SUY5</accession>
<dbReference type="Proteomes" id="UP001054801">
    <property type="component" value="Chromosome"/>
</dbReference>
<feature type="region of interest" description="Disordered" evidence="4">
    <location>
        <begin position="1087"/>
        <end position="1108"/>
    </location>
</feature>